<dbReference type="InterPro" id="IPR013083">
    <property type="entry name" value="Znf_RING/FYVE/PHD"/>
</dbReference>
<dbReference type="EMBL" id="GDHC01003435">
    <property type="protein sequence ID" value="JAQ15194.1"/>
    <property type="molecule type" value="Transcribed_RNA"/>
</dbReference>
<accession>A0A0A9X4P5</accession>
<protein>
    <submittedName>
        <fullName evidence="7">Metal-response element-binding transcription factor 2</fullName>
    </submittedName>
</protein>
<dbReference type="PROSITE" id="PS01359">
    <property type="entry name" value="ZF_PHD_1"/>
    <property type="match status" value="1"/>
</dbReference>
<reference evidence="7" key="1">
    <citation type="journal article" date="2014" name="PLoS ONE">
        <title>Transcriptome-Based Identification of ABC Transporters in the Western Tarnished Plant Bug Lygus hesperus.</title>
        <authorList>
            <person name="Hull J.J."/>
            <person name="Chaney K."/>
            <person name="Geib S.M."/>
            <person name="Fabrick J.A."/>
            <person name="Brent C.S."/>
            <person name="Walsh D."/>
            <person name="Lavine L.C."/>
        </authorList>
    </citation>
    <scope>NUCLEOTIDE SEQUENCE</scope>
</reference>
<dbReference type="InterPro" id="IPR019787">
    <property type="entry name" value="Znf_PHD-finger"/>
</dbReference>
<dbReference type="InterPro" id="IPR001965">
    <property type="entry name" value="Znf_PHD"/>
</dbReference>
<reference evidence="8" key="3">
    <citation type="journal article" date="2016" name="Gigascience">
        <title>De novo construction of an expanded transcriptome assembly for the western tarnished plant bug, Lygus hesperus.</title>
        <authorList>
            <person name="Tassone E.E."/>
            <person name="Geib S.M."/>
            <person name="Hall B."/>
            <person name="Fabrick J.A."/>
            <person name="Brent C.S."/>
            <person name="Hull J.J."/>
        </authorList>
    </citation>
    <scope>NUCLEOTIDE SEQUENCE</scope>
</reference>
<reference evidence="7" key="2">
    <citation type="submission" date="2014-07" db="EMBL/GenBank/DDBJ databases">
        <authorList>
            <person name="Hull J."/>
        </authorList>
    </citation>
    <scope>NUCLEOTIDE SEQUENCE</scope>
</reference>
<dbReference type="CDD" id="cd15489">
    <property type="entry name" value="PHD_SF"/>
    <property type="match status" value="1"/>
</dbReference>
<keyword evidence="1" id="KW-0479">Metal-binding</keyword>
<dbReference type="PROSITE" id="PS50016">
    <property type="entry name" value="ZF_PHD_2"/>
    <property type="match status" value="1"/>
</dbReference>
<evidence type="ECO:0000256" key="1">
    <source>
        <dbReference type="ARBA" id="ARBA00022723"/>
    </source>
</evidence>
<dbReference type="SMART" id="SM00249">
    <property type="entry name" value="PHD"/>
    <property type="match status" value="3"/>
</dbReference>
<feature type="region of interest" description="Disordered" evidence="5">
    <location>
        <begin position="79"/>
        <end position="164"/>
    </location>
</feature>
<feature type="domain" description="PHD-type" evidence="6">
    <location>
        <begin position="258"/>
        <end position="310"/>
    </location>
</feature>
<feature type="compositionally biased region" description="Acidic residues" evidence="5">
    <location>
        <begin position="110"/>
        <end position="127"/>
    </location>
</feature>
<dbReference type="AlphaFoldDB" id="A0A0A9X4P5"/>
<evidence type="ECO:0000256" key="4">
    <source>
        <dbReference type="PROSITE-ProRule" id="PRU00146"/>
    </source>
</evidence>
<evidence type="ECO:0000313" key="7">
    <source>
        <dbReference type="EMBL" id="JAG15687.1"/>
    </source>
</evidence>
<dbReference type="EMBL" id="GBHO01027917">
    <property type="protein sequence ID" value="JAG15687.1"/>
    <property type="molecule type" value="Transcribed_RNA"/>
</dbReference>
<sequence>MMKKKVDSSQKDVVGAIMNELLVNTSQFITTGVPPHILIAELADSLAHKNGDSDVNKYQKKAKELIELEVKNETLVRFPSGNYLHGPRKNDGRESAGSGEESDSVKMSAEEEEGDEEEDEEEEEEEEDRHSKKDTDYSPTYVPKNVKRTIKRGEGRTSSRMKKSRFDSDEYVFPTIVKNLNKRSPAAVQEKPRKRPGPKPKKKCPICSLYTSGSDAVTSTCQKCPIKAHLSCVETEMSGKGQDVSSWICCYCKPVPKKWKCTICNEGASKDMGILVTCESCNMKYHRSCHSPAIQVKQMKNWKCVRCGMKPPPAGRGKDSGEIARSKETVDSSVILDDSEDDADNLDFSLRCYACHNKFYNPANKLKCAECHYLFHTRCCRVKTAENAARLGSKRHKWKCDKCRFSTGPGMKKKGRVVESKPPSVNSESKNARITEADEQEKIKEKEKALKSFSTNDRSKEWWAGRLRPIVVENNQPALGPIPDLTVPDVTAWTSVLVAKYFDEYFLDKSVGQVFVDQDIDGKALKLMRRIDVLKTFDLAGFKIDIIMDVLQHIKRLQLRVNDRRYIWADIF</sequence>
<feature type="region of interest" description="Disordered" evidence="5">
    <location>
        <begin position="182"/>
        <end position="202"/>
    </location>
</feature>
<dbReference type="InterPro" id="IPR013761">
    <property type="entry name" value="SAM/pointed_sf"/>
</dbReference>
<evidence type="ECO:0000256" key="5">
    <source>
        <dbReference type="SAM" id="MobiDB-lite"/>
    </source>
</evidence>
<organism evidence="7">
    <name type="scientific">Lygus hesperus</name>
    <name type="common">Western plant bug</name>
    <dbReference type="NCBI Taxonomy" id="30085"/>
    <lineage>
        <taxon>Eukaryota</taxon>
        <taxon>Metazoa</taxon>
        <taxon>Ecdysozoa</taxon>
        <taxon>Arthropoda</taxon>
        <taxon>Hexapoda</taxon>
        <taxon>Insecta</taxon>
        <taxon>Pterygota</taxon>
        <taxon>Neoptera</taxon>
        <taxon>Paraneoptera</taxon>
        <taxon>Hemiptera</taxon>
        <taxon>Heteroptera</taxon>
        <taxon>Panheteroptera</taxon>
        <taxon>Cimicomorpha</taxon>
        <taxon>Miridae</taxon>
        <taxon>Mirini</taxon>
        <taxon>Lygus</taxon>
    </lineage>
</organism>
<feature type="compositionally biased region" description="Basic and acidic residues" evidence="5">
    <location>
        <begin position="430"/>
        <end position="441"/>
    </location>
</feature>
<dbReference type="InterPro" id="IPR011011">
    <property type="entry name" value="Znf_FYVE_PHD"/>
</dbReference>
<evidence type="ECO:0000256" key="3">
    <source>
        <dbReference type="ARBA" id="ARBA00022833"/>
    </source>
</evidence>
<dbReference type="SUPFAM" id="SSF57903">
    <property type="entry name" value="FYVE/PHD zinc finger"/>
    <property type="match status" value="3"/>
</dbReference>
<dbReference type="GO" id="GO:0008270">
    <property type="term" value="F:zinc ion binding"/>
    <property type="evidence" value="ECO:0007669"/>
    <property type="project" value="UniProtKB-KW"/>
</dbReference>
<evidence type="ECO:0000313" key="8">
    <source>
        <dbReference type="EMBL" id="JAQ15194.1"/>
    </source>
</evidence>
<keyword evidence="2 4" id="KW-0863">Zinc-finger</keyword>
<evidence type="ECO:0000259" key="6">
    <source>
        <dbReference type="PROSITE" id="PS50016"/>
    </source>
</evidence>
<feature type="compositionally biased region" description="Basic residues" evidence="5">
    <location>
        <begin position="192"/>
        <end position="202"/>
    </location>
</feature>
<keyword evidence="3" id="KW-0862">Zinc</keyword>
<evidence type="ECO:0000256" key="2">
    <source>
        <dbReference type="ARBA" id="ARBA00022771"/>
    </source>
</evidence>
<feature type="region of interest" description="Disordered" evidence="5">
    <location>
        <begin position="412"/>
        <end position="441"/>
    </location>
</feature>
<dbReference type="InterPro" id="IPR019786">
    <property type="entry name" value="Zinc_finger_PHD-type_CS"/>
</dbReference>
<name>A0A0A9X4P5_LYGHE</name>
<proteinExistence type="predicted"/>
<dbReference type="Gene3D" id="1.10.150.50">
    <property type="entry name" value="Transcription Factor, Ets-1"/>
    <property type="match status" value="1"/>
</dbReference>
<dbReference type="Pfam" id="PF00628">
    <property type="entry name" value="PHD"/>
    <property type="match status" value="1"/>
</dbReference>
<dbReference type="Gene3D" id="3.30.40.10">
    <property type="entry name" value="Zinc/RING finger domain, C3HC4 (zinc finger)"/>
    <property type="match status" value="2"/>
</dbReference>
<gene>
    <name evidence="7" type="primary">MTF2_3</name>
    <name evidence="8" type="synonym">MTF2</name>
    <name evidence="7" type="ORF">CM83_72661</name>
    <name evidence="8" type="ORF">g.69871</name>
</gene>